<accession>A0A381X810</accession>
<evidence type="ECO:0000256" key="4">
    <source>
        <dbReference type="ARBA" id="ARBA00022729"/>
    </source>
</evidence>
<evidence type="ECO:0000313" key="9">
    <source>
        <dbReference type="EMBL" id="SVA60621.1"/>
    </source>
</evidence>
<evidence type="ECO:0000256" key="6">
    <source>
        <dbReference type="ARBA" id="ARBA00023004"/>
    </source>
</evidence>
<dbReference type="Gene3D" id="1.10.8.640">
    <property type="entry name" value="Cytochrome C biogenesis protein"/>
    <property type="match status" value="1"/>
</dbReference>
<comment type="similarity">
    <text evidence="1">Belongs to the CcmH/CycL/Ccl2/NrfF family.</text>
</comment>
<dbReference type="Pfam" id="PF03918">
    <property type="entry name" value="CcmH"/>
    <property type="match status" value="1"/>
</dbReference>
<proteinExistence type="inferred from homology"/>
<keyword evidence="4" id="KW-0732">Signal</keyword>
<evidence type="ECO:0000256" key="3">
    <source>
        <dbReference type="ARBA" id="ARBA00022723"/>
    </source>
</evidence>
<dbReference type="AlphaFoldDB" id="A0A381X810"/>
<keyword evidence="3" id="KW-0479">Metal-binding</keyword>
<dbReference type="CDD" id="cd16378">
    <property type="entry name" value="CcmH_N"/>
    <property type="match status" value="1"/>
</dbReference>
<keyword evidence="6" id="KW-0408">Iron</keyword>
<organism evidence="9">
    <name type="scientific">marine metagenome</name>
    <dbReference type="NCBI Taxonomy" id="408172"/>
    <lineage>
        <taxon>unclassified sequences</taxon>
        <taxon>metagenomes</taxon>
        <taxon>ecological metagenomes</taxon>
    </lineage>
</organism>
<dbReference type="EMBL" id="UINC01014160">
    <property type="protein sequence ID" value="SVA60621.1"/>
    <property type="molecule type" value="Genomic_DNA"/>
</dbReference>
<evidence type="ECO:0000259" key="8">
    <source>
        <dbReference type="Pfam" id="PF03918"/>
    </source>
</evidence>
<dbReference type="InterPro" id="IPR005616">
    <property type="entry name" value="CcmH/CycL/Ccl2/NrfF_N"/>
</dbReference>
<protein>
    <recommendedName>
        <fullName evidence="8">CcmH/CycL/Ccl2/NrfF N-terminal domain-containing protein</fullName>
    </recommendedName>
</protein>
<dbReference type="InterPro" id="IPR051263">
    <property type="entry name" value="C-type_cytochrome_biogenesis"/>
</dbReference>
<keyword evidence="7" id="KW-0472">Membrane</keyword>
<dbReference type="GO" id="GO:0046872">
    <property type="term" value="F:metal ion binding"/>
    <property type="evidence" value="ECO:0007669"/>
    <property type="project" value="UniProtKB-KW"/>
</dbReference>
<name>A0A381X810_9ZZZZ</name>
<keyword evidence="7" id="KW-0812">Transmembrane</keyword>
<evidence type="ECO:0000256" key="7">
    <source>
        <dbReference type="SAM" id="Phobius"/>
    </source>
</evidence>
<evidence type="ECO:0000256" key="2">
    <source>
        <dbReference type="ARBA" id="ARBA00022617"/>
    </source>
</evidence>
<evidence type="ECO:0000256" key="5">
    <source>
        <dbReference type="ARBA" id="ARBA00022748"/>
    </source>
</evidence>
<keyword evidence="7" id="KW-1133">Transmembrane helix</keyword>
<gene>
    <name evidence="9" type="ORF">METZ01_LOCUS113475</name>
</gene>
<dbReference type="InterPro" id="IPR038297">
    <property type="entry name" value="CcmH/CycL/NrfF/Ccl2_sf"/>
</dbReference>
<dbReference type="PANTHER" id="PTHR47870:SF1">
    <property type="entry name" value="CYTOCHROME C-TYPE BIOGENESIS PROTEIN CCMH"/>
    <property type="match status" value="1"/>
</dbReference>
<evidence type="ECO:0000256" key="1">
    <source>
        <dbReference type="ARBA" id="ARBA00010342"/>
    </source>
</evidence>
<dbReference type="PANTHER" id="PTHR47870">
    <property type="entry name" value="CYTOCHROME C-TYPE BIOGENESIS PROTEIN CCMH"/>
    <property type="match status" value="1"/>
</dbReference>
<dbReference type="GO" id="GO:0017004">
    <property type="term" value="P:cytochrome complex assembly"/>
    <property type="evidence" value="ECO:0007669"/>
    <property type="project" value="UniProtKB-KW"/>
</dbReference>
<sequence>MVCQNQSVGESNADLAKDLRTEIMEQVKKGGSEEDIKSYLLSRYGDFVLYEPSFKKSTYILWLSPILILLLILGWLRKIGVIGK</sequence>
<reference evidence="9" key="1">
    <citation type="submission" date="2018-05" db="EMBL/GenBank/DDBJ databases">
        <authorList>
            <person name="Lanie J.A."/>
            <person name="Ng W.-L."/>
            <person name="Kazmierczak K.M."/>
            <person name="Andrzejewski T.M."/>
            <person name="Davidsen T.M."/>
            <person name="Wayne K.J."/>
            <person name="Tettelin H."/>
            <person name="Glass J.I."/>
            <person name="Rusch D."/>
            <person name="Podicherti R."/>
            <person name="Tsui H.-C.T."/>
            <person name="Winkler M.E."/>
        </authorList>
    </citation>
    <scope>NUCLEOTIDE SEQUENCE</scope>
</reference>
<feature type="transmembrane region" description="Helical" evidence="7">
    <location>
        <begin position="59"/>
        <end position="76"/>
    </location>
</feature>
<dbReference type="GO" id="GO:0005886">
    <property type="term" value="C:plasma membrane"/>
    <property type="evidence" value="ECO:0007669"/>
    <property type="project" value="TreeGrafter"/>
</dbReference>
<keyword evidence="2" id="KW-0349">Heme</keyword>
<feature type="domain" description="CcmH/CycL/Ccl2/NrfF N-terminal" evidence="8">
    <location>
        <begin position="1"/>
        <end position="74"/>
    </location>
</feature>
<keyword evidence="5" id="KW-0201">Cytochrome c-type biogenesis</keyword>